<dbReference type="Proteomes" id="UP000321947">
    <property type="component" value="Unassembled WGS sequence"/>
</dbReference>
<comment type="caution">
    <text evidence="1">The sequence shown here is derived from an EMBL/GenBank/DDBJ whole genome shotgun (WGS) entry which is preliminary data.</text>
</comment>
<proteinExistence type="predicted"/>
<dbReference type="EMBL" id="SSTD01015868">
    <property type="protein sequence ID" value="TYK02148.1"/>
    <property type="molecule type" value="Genomic_DNA"/>
</dbReference>
<accession>A0A5D3BT38</accession>
<name>A0A5D3BT38_CUCMM</name>
<evidence type="ECO:0000313" key="2">
    <source>
        <dbReference type="Proteomes" id="UP000321947"/>
    </source>
</evidence>
<organism evidence="1 2">
    <name type="scientific">Cucumis melo var. makuwa</name>
    <name type="common">Oriental melon</name>
    <dbReference type="NCBI Taxonomy" id="1194695"/>
    <lineage>
        <taxon>Eukaryota</taxon>
        <taxon>Viridiplantae</taxon>
        <taxon>Streptophyta</taxon>
        <taxon>Embryophyta</taxon>
        <taxon>Tracheophyta</taxon>
        <taxon>Spermatophyta</taxon>
        <taxon>Magnoliopsida</taxon>
        <taxon>eudicotyledons</taxon>
        <taxon>Gunneridae</taxon>
        <taxon>Pentapetalae</taxon>
        <taxon>rosids</taxon>
        <taxon>fabids</taxon>
        <taxon>Cucurbitales</taxon>
        <taxon>Cucurbitaceae</taxon>
        <taxon>Benincaseae</taxon>
        <taxon>Cucumis</taxon>
    </lineage>
</organism>
<dbReference type="AlphaFoldDB" id="A0A5D3BT38"/>
<protein>
    <submittedName>
        <fullName evidence="1">Uncharacterized protein</fullName>
    </submittedName>
</protein>
<sequence length="117" mass="12867">MLQSRTSSSQICCSREDCHLKYVVAEKMFITNSFASASLKGAALPLPFHEKDDGSVFPLSLQEEDNSVALPLPFKEDDNGVASPPLLQDEDGTILPLQNDDKAEQICSIVPTRSWIE</sequence>
<gene>
    <name evidence="1" type="ORF">E5676_scaffold388G00380</name>
</gene>
<reference evidence="1 2" key="1">
    <citation type="submission" date="2019-08" db="EMBL/GenBank/DDBJ databases">
        <title>Draft genome sequences of two oriental melons (Cucumis melo L. var makuwa).</title>
        <authorList>
            <person name="Kwon S.-Y."/>
        </authorList>
    </citation>
    <scope>NUCLEOTIDE SEQUENCE [LARGE SCALE GENOMIC DNA]</scope>
    <source>
        <strain evidence="2">cv. Chang Bougi</strain>
        <tissue evidence="1">Leaf</tissue>
    </source>
</reference>
<evidence type="ECO:0000313" key="1">
    <source>
        <dbReference type="EMBL" id="TYK02148.1"/>
    </source>
</evidence>